<organism evidence="1 2">
    <name type="scientific">Citrus sinensis</name>
    <name type="common">Sweet orange</name>
    <name type="synonym">Citrus aurantium var. sinensis</name>
    <dbReference type="NCBI Taxonomy" id="2711"/>
    <lineage>
        <taxon>Eukaryota</taxon>
        <taxon>Viridiplantae</taxon>
        <taxon>Streptophyta</taxon>
        <taxon>Embryophyta</taxon>
        <taxon>Tracheophyta</taxon>
        <taxon>Spermatophyta</taxon>
        <taxon>Magnoliopsida</taxon>
        <taxon>eudicotyledons</taxon>
        <taxon>Gunneridae</taxon>
        <taxon>Pentapetalae</taxon>
        <taxon>rosids</taxon>
        <taxon>malvids</taxon>
        <taxon>Sapindales</taxon>
        <taxon>Rutaceae</taxon>
        <taxon>Aurantioideae</taxon>
        <taxon>Citrus</taxon>
    </lineage>
</organism>
<dbReference type="EMBL" id="CM039174">
    <property type="protein sequence ID" value="KAH9754588.1"/>
    <property type="molecule type" value="Genomic_DNA"/>
</dbReference>
<dbReference type="Proteomes" id="UP000829398">
    <property type="component" value="Chromosome 5"/>
</dbReference>
<reference evidence="2" key="1">
    <citation type="journal article" date="2023" name="Hortic. Res.">
        <title>A chromosome-level phased genome enabling allele-level studies in sweet orange: a case study on citrus Huanglongbing tolerance.</title>
        <authorList>
            <person name="Wu B."/>
            <person name="Yu Q."/>
            <person name="Deng Z."/>
            <person name="Duan Y."/>
            <person name="Luo F."/>
            <person name="Gmitter F. Jr."/>
        </authorList>
    </citation>
    <scope>NUCLEOTIDE SEQUENCE [LARGE SCALE GENOMIC DNA]</scope>
    <source>
        <strain evidence="2">cv. Valencia</strain>
    </source>
</reference>
<evidence type="ECO:0000313" key="1">
    <source>
        <dbReference type="EMBL" id="KAH9754588.1"/>
    </source>
</evidence>
<name>A0ACB8KJP4_CITSI</name>
<protein>
    <submittedName>
        <fullName evidence="1">Integrase catalytic domain-containing protein</fullName>
    </submittedName>
</protein>
<accession>A0ACB8KJP4</accession>
<keyword evidence="2" id="KW-1185">Reference proteome</keyword>
<sequence>MVSTKIDLEKFTGKNDFNMWKVKMEALLITQGLGDALEPVTKRERKEESSSKTPEMTAEIDKKARSTIILSLGDSVIREVAKEKTVADLWAKLEKIYMTKSLANRLYIKRRMFTLKMAEGSSLDDHIDEFNQVCDTLETIDEGLDDEGKALLLVSSLPQSYSNFVDALMYGRSTLSLDEVKAALNTRGLQEKSGNMMHAEGLSVKGKSNKNDGKKKKQKQEKSKSQNKKCFHCHKEGHFKRDCQELKNKSKERNGDAATVEEEGYESSGVCVATEDLQRGKWILDSGCTFHMCPFKTYFSDYHDLDGGKVMMGNNAVCLIDQNGFSIKLESGRLLIMKGSKIVMKGFKMNGVYVLDGEAITGITYVIVGTGRESTRLWHLRLGHMSIKGLKELEKQGVLGKDKIEELDFCEDCVYGKSTRHSFKNSTSKSIGILDYIHSDLWGPAQTSSLGGNSYFLSIIDDYSRRVWVYVLKHKDQVFNKFKEWKTLVENQTGKKVKKLRTDNGLEFCNQQFNSYCANEGIARHKTVRLRPQQNGLAERMNRTLMDKVRCMLVQAKFPKSLWAETLLTASYLVNLSPSAALDFKTPFEMWHRKPASYVNLKVFGCPAYAHINQGKLAPRALKGQFLGYPDGVKGYKLWCTDLEPPRCIISRDVAFNEKAVLEIRKDAELKTKKPQVQEDIQFEVEHPDSKKSERGSNSDQDGGDENECSDPQPQSQKQTQVQGYQLTKNREKRQIKPPQRYGYADLIAYALAASHDIDVDEPKNYAEAIQSSNKSDWHEAMNDEIASLKKNHTWILIEKPGNRRTVGCKWVFRVKEGLTASEPKRYKARLLDQLDVKTAFLHGRLQEEILMTQPEGYVDSEKPNHVCLLKRSLYGLKQSPRQWYLRFDEFMLSHGYLRCSFDCCVYYKLISTNLYIYLLLYVDDMLVACKSREEIEALKNLLSSEFEMKDLGSAKKILGMEIKRDRSKGIMFLSQEKYLRRVLETFGMTSCKPVMTPIATHFKLFSLQCPKTEEEKLEMAKIPYANAVGCMMYAMVLTRPDISYALSVVSRYMVSPGDLDRRRSLTGYLYMLDGCLINWKASLQHVVALSTTEAEYTAAAEAVKEALWLKGLISELGMSQKIVDVFCDSSSAIYLSKNPAHHEKTKHIDIKLHFIRNVVSMGVVRMVKIHTDRNPADMLTKVVTTAKFKACLDIAGLGCW</sequence>
<proteinExistence type="predicted"/>
<evidence type="ECO:0000313" key="2">
    <source>
        <dbReference type="Proteomes" id="UP000829398"/>
    </source>
</evidence>
<gene>
    <name evidence="1" type="ORF">KPL71_015494</name>
</gene>
<comment type="caution">
    <text evidence="1">The sequence shown here is derived from an EMBL/GenBank/DDBJ whole genome shotgun (WGS) entry which is preliminary data.</text>
</comment>